<accession>A0ABT1X9J5</accession>
<dbReference type="InterPro" id="IPR011611">
    <property type="entry name" value="PfkB_dom"/>
</dbReference>
<dbReference type="Pfam" id="PF00294">
    <property type="entry name" value="PfkB"/>
    <property type="match status" value="1"/>
</dbReference>
<sequence>MATPPDILCMGEPMLEFNQQAPDAEGRILYLEGHGGDTSNAAIAAARSGARVGYITAVGADAGGESFQALWRQEGVDTATVRTNPAAQTGIYFVTHDEGGHHFTFYRTGSAAARYTVADLPLPAIAAAKVLHVSGISQAISETACDAVFAAIEAARGAGVKVSYDTNLRLRLWPARRAAAVMHAAIARSDIVFPSFEDAEVLTGLSDPEAIADFYLNLCPVVLLKLGKDGVLVCTRERRERVIGHAVQAVDATGAGDTFAGAFLARYVAGDDPFHAARYANAAAALSTTGYGAVAPIPTAAAIGALLAGSRAA</sequence>
<dbReference type="PRINTS" id="PR00990">
    <property type="entry name" value="RIBOKINASE"/>
</dbReference>
<feature type="domain" description="Carbohydrate kinase PfkB" evidence="4">
    <location>
        <begin position="33"/>
        <end position="299"/>
    </location>
</feature>
<dbReference type="GO" id="GO:0016301">
    <property type="term" value="F:kinase activity"/>
    <property type="evidence" value="ECO:0007669"/>
    <property type="project" value="UniProtKB-KW"/>
</dbReference>
<keyword evidence="2" id="KW-0808">Transferase</keyword>
<evidence type="ECO:0000256" key="3">
    <source>
        <dbReference type="ARBA" id="ARBA00022777"/>
    </source>
</evidence>
<keyword evidence="6" id="KW-1185">Reference proteome</keyword>
<dbReference type="Gene3D" id="3.40.1190.20">
    <property type="match status" value="1"/>
</dbReference>
<name>A0ABT1X9J5_9PROT</name>
<evidence type="ECO:0000256" key="2">
    <source>
        <dbReference type="ARBA" id="ARBA00022679"/>
    </source>
</evidence>
<gene>
    <name evidence="5" type="ORF">NRP21_17265</name>
</gene>
<comment type="caution">
    <text evidence="5">The sequence shown here is derived from an EMBL/GenBank/DDBJ whole genome shotgun (WGS) entry which is preliminary data.</text>
</comment>
<organism evidence="5 6">
    <name type="scientific">Roseomonas populi</name>
    <dbReference type="NCBI Taxonomy" id="3121582"/>
    <lineage>
        <taxon>Bacteria</taxon>
        <taxon>Pseudomonadati</taxon>
        <taxon>Pseudomonadota</taxon>
        <taxon>Alphaproteobacteria</taxon>
        <taxon>Acetobacterales</taxon>
        <taxon>Roseomonadaceae</taxon>
        <taxon>Roseomonas</taxon>
    </lineage>
</organism>
<evidence type="ECO:0000313" key="5">
    <source>
        <dbReference type="EMBL" id="MCR0983807.1"/>
    </source>
</evidence>
<dbReference type="InterPro" id="IPR002139">
    <property type="entry name" value="Ribo/fructo_kinase"/>
</dbReference>
<dbReference type="Proteomes" id="UP001524642">
    <property type="component" value="Unassembled WGS sequence"/>
</dbReference>
<dbReference type="CDD" id="cd01166">
    <property type="entry name" value="KdgK"/>
    <property type="match status" value="1"/>
</dbReference>
<comment type="similarity">
    <text evidence="1">Belongs to the carbohydrate kinase PfkB family.</text>
</comment>
<dbReference type="SUPFAM" id="SSF53613">
    <property type="entry name" value="Ribokinase-like"/>
    <property type="match status" value="1"/>
</dbReference>
<dbReference type="PANTHER" id="PTHR43085">
    <property type="entry name" value="HEXOKINASE FAMILY MEMBER"/>
    <property type="match status" value="1"/>
</dbReference>
<dbReference type="InterPro" id="IPR029056">
    <property type="entry name" value="Ribokinase-like"/>
</dbReference>
<evidence type="ECO:0000313" key="6">
    <source>
        <dbReference type="Proteomes" id="UP001524642"/>
    </source>
</evidence>
<reference evidence="5 6" key="1">
    <citation type="submission" date="2022-06" db="EMBL/GenBank/DDBJ databases">
        <title>Roseomonas CN29.</title>
        <authorList>
            <person name="Cheng Y."/>
            <person name="He X."/>
        </authorList>
    </citation>
    <scope>NUCLEOTIDE SEQUENCE [LARGE SCALE GENOMIC DNA]</scope>
    <source>
        <strain evidence="5 6">CN29</strain>
    </source>
</reference>
<dbReference type="InterPro" id="IPR050306">
    <property type="entry name" value="PfkB_Carbo_kinase"/>
</dbReference>
<keyword evidence="3 5" id="KW-0418">Kinase</keyword>
<dbReference type="EMBL" id="JANJOU010000016">
    <property type="protein sequence ID" value="MCR0983807.1"/>
    <property type="molecule type" value="Genomic_DNA"/>
</dbReference>
<dbReference type="RefSeq" id="WP_257717472.1">
    <property type="nucleotide sequence ID" value="NZ_JANJOU010000016.1"/>
</dbReference>
<evidence type="ECO:0000256" key="1">
    <source>
        <dbReference type="ARBA" id="ARBA00010688"/>
    </source>
</evidence>
<proteinExistence type="inferred from homology"/>
<dbReference type="PANTHER" id="PTHR43085:SF15">
    <property type="entry name" value="2-DEHYDRO-3-DEOXYGLUCONOKINASE"/>
    <property type="match status" value="1"/>
</dbReference>
<protein>
    <submittedName>
        <fullName evidence="5">Sugar kinase</fullName>
    </submittedName>
</protein>
<evidence type="ECO:0000259" key="4">
    <source>
        <dbReference type="Pfam" id="PF00294"/>
    </source>
</evidence>